<dbReference type="Gene3D" id="1.10.443.10">
    <property type="entry name" value="Intergrase catalytic core"/>
    <property type="match status" value="1"/>
</dbReference>
<proteinExistence type="inferred from homology"/>
<comment type="similarity">
    <text evidence="1">Belongs to the 'phage' integrase family.</text>
</comment>
<dbReference type="InterPro" id="IPR011010">
    <property type="entry name" value="DNA_brk_join_enz"/>
</dbReference>
<protein>
    <recommendedName>
        <fullName evidence="5">Tyr recombinase domain-containing protein</fullName>
    </recommendedName>
</protein>
<keyword evidence="4" id="KW-0233">DNA recombination</keyword>
<evidence type="ECO:0000313" key="6">
    <source>
        <dbReference type="EMBL" id="BDI19603.1"/>
    </source>
</evidence>
<dbReference type="PROSITE" id="PS51898">
    <property type="entry name" value="TYR_RECOMBINASE"/>
    <property type="match status" value="1"/>
</dbReference>
<evidence type="ECO:0000313" key="7">
    <source>
        <dbReference type="Proteomes" id="UP001055453"/>
    </source>
</evidence>
<sequence>MVMKVEHKASKGSVGVESFQERLRLRLPRHLYNGKQKYLTLGMADNPENRKLAEAKAKQIESDIAFERFDPTLAKYKPQTHLTLVAPITEDQQQTTLIELWDKYTDYKSKTLSVTTINKDYKKTKNHIASLPTQKLSEPVIIRDFLLKTLTPNATKRVLTQLKACCDWAIDSELISSNPFVGMSQKVKVAIHHETINLFNKSEQEQIITAFERNIYYSHYTNYVRFLFMTGCRTSEAIGLTWGHINSNLTLITFCEAVVEGNRKDTKTHKSRKFPVNQSLKELLVSIKPSNSNADTPVFKAPKGGLIDAHNFLNRAWKTVLSELNIPYRPQYHTRHTFITNCLEAGVSVVQVAKWVGNSPEIIMKHYAGTIRQVQVPEL</sequence>
<gene>
    <name evidence="6" type="ORF">ANSO36C_54050</name>
</gene>
<dbReference type="SUPFAM" id="SSF56349">
    <property type="entry name" value="DNA breaking-rejoining enzymes"/>
    <property type="match status" value="1"/>
</dbReference>
<dbReference type="PANTHER" id="PTHR30629:SF2">
    <property type="entry name" value="PROPHAGE INTEGRASE INTS-RELATED"/>
    <property type="match status" value="1"/>
</dbReference>
<evidence type="ECO:0000259" key="5">
    <source>
        <dbReference type="PROSITE" id="PS51898"/>
    </source>
</evidence>
<evidence type="ECO:0000256" key="2">
    <source>
        <dbReference type="ARBA" id="ARBA00022908"/>
    </source>
</evidence>
<dbReference type="Proteomes" id="UP001055453">
    <property type="component" value="Chromosome"/>
</dbReference>
<dbReference type="CDD" id="cd01189">
    <property type="entry name" value="INT_ICEBs1_C_like"/>
    <property type="match status" value="1"/>
</dbReference>
<dbReference type="InterPro" id="IPR013762">
    <property type="entry name" value="Integrase-like_cat_sf"/>
</dbReference>
<dbReference type="InterPro" id="IPR050808">
    <property type="entry name" value="Phage_Integrase"/>
</dbReference>
<dbReference type="InterPro" id="IPR002104">
    <property type="entry name" value="Integrase_catalytic"/>
</dbReference>
<dbReference type="Pfam" id="PF00589">
    <property type="entry name" value="Phage_integrase"/>
    <property type="match status" value="1"/>
</dbReference>
<evidence type="ECO:0000256" key="3">
    <source>
        <dbReference type="ARBA" id="ARBA00023125"/>
    </source>
</evidence>
<dbReference type="PANTHER" id="PTHR30629">
    <property type="entry name" value="PROPHAGE INTEGRASE"/>
    <property type="match status" value="1"/>
</dbReference>
<dbReference type="EMBL" id="AP025732">
    <property type="protein sequence ID" value="BDI19603.1"/>
    <property type="molecule type" value="Genomic_DNA"/>
</dbReference>
<feature type="domain" description="Tyr recombinase" evidence="5">
    <location>
        <begin position="193"/>
        <end position="379"/>
    </location>
</feature>
<keyword evidence="2" id="KW-0229">DNA integration</keyword>
<organism evidence="6 7">
    <name type="scientific">Nostoc cf. commune SO-36</name>
    <dbReference type="NCBI Taxonomy" id="449208"/>
    <lineage>
        <taxon>Bacteria</taxon>
        <taxon>Bacillati</taxon>
        <taxon>Cyanobacteriota</taxon>
        <taxon>Cyanophyceae</taxon>
        <taxon>Nostocales</taxon>
        <taxon>Nostocaceae</taxon>
        <taxon>Nostoc</taxon>
    </lineage>
</organism>
<dbReference type="InterPro" id="IPR022000">
    <property type="entry name" value="Min27-like_integrase_DNA_bind"/>
</dbReference>
<dbReference type="Pfam" id="PF12167">
    <property type="entry name" value="Arm-DNA-bind_2"/>
    <property type="match status" value="1"/>
</dbReference>
<reference evidence="6" key="1">
    <citation type="submission" date="2022-04" db="EMBL/GenBank/DDBJ databases">
        <title>Complete genome sequence of a cyanobacterium, Nostoc sp. SO-36, isolated in Antarctica.</title>
        <authorList>
            <person name="Kanesaki Y."/>
            <person name="Effendi D."/>
            <person name="Sakamoto T."/>
            <person name="Ohtani S."/>
            <person name="Awai K."/>
        </authorList>
    </citation>
    <scope>NUCLEOTIDE SEQUENCE</scope>
    <source>
        <strain evidence="6">SO-36</strain>
    </source>
</reference>
<accession>A0ABM7Z8R4</accession>
<keyword evidence="7" id="KW-1185">Reference proteome</keyword>
<dbReference type="Gene3D" id="1.10.150.130">
    <property type="match status" value="1"/>
</dbReference>
<keyword evidence="3" id="KW-0238">DNA-binding</keyword>
<name>A0ABM7Z8R4_NOSCO</name>
<dbReference type="InterPro" id="IPR010998">
    <property type="entry name" value="Integrase_recombinase_N"/>
</dbReference>
<evidence type="ECO:0000256" key="4">
    <source>
        <dbReference type="ARBA" id="ARBA00023172"/>
    </source>
</evidence>
<evidence type="ECO:0000256" key="1">
    <source>
        <dbReference type="ARBA" id="ARBA00008857"/>
    </source>
</evidence>